<reference evidence="1 2" key="1">
    <citation type="submission" date="2022-10" db="EMBL/GenBank/DDBJ databases">
        <title>The complete genomes of actinobacterial strains from the NBC collection.</title>
        <authorList>
            <person name="Joergensen T.S."/>
            <person name="Alvarez Arevalo M."/>
            <person name="Sterndorff E.B."/>
            <person name="Faurdal D."/>
            <person name="Vuksanovic O."/>
            <person name="Mourched A.-S."/>
            <person name="Charusanti P."/>
            <person name="Shaw S."/>
            <person name="Blin K."/>
            <person name="Weber T."/>
        </authorList>
    </citation>
    <scope>NUCLEOTIDE SEQUENCE [LARGE SCALE GENOMIC DNA]</scope>
    <source>
        <strain evidence="1 2">NBC_00319</strain>
    </source>
</reference>
<evidence type="ECO:0000313" key="1">
    <source>
        <dbReference type="EMBL" id="WUM19344.1"/>
    </source>
</evidence>
<dbReference type="AlphaFoldDB" id="A0AAU4JZW1"/>
<gene>
    <name evidence="1" type="ORF">OG579_16795</name>
</gene>
<evidence type="ECO:0000313" key="2">
    <source>
        <dbReference type="Proteomes" id="UP001432128"/>
    </source>
</evidence>
<organism evidence="1 2">
    <name type="scientific">Williamsia herbipolensis</name>
    <dbReference type="NCBI Taxonomy" id="1603258"/>
    <lineage>
        <taxon>Bacteria</taxon>
        <taxon>Bacillati</taxon>
        <taxon>Actinomycetota</taxon>
        <taxon>Actinomycetes</taxon>
        <taxon>Mycobacteriales</taxon>
        <taxon>Nocardiaceae</taxon>
        <taxon>Williamsia</taxon>
    </lineage>
</organism>
<sequence>MIDIDAGQKPVAVDAEHLRDPLDHIDVPRLLAEEASAEGRVIDAGVLSEGSTGEVRLAHEALDARGDSLVAGLRWWRGCCPYLRTRCVHIWDDSPPILVFQQVKAAQPV</sequence>
<protein>
    <submittedName>
        <fullName evidence="1">Uncharacterized protein</fullName>
    </submittedName>
</protein>
<proteinExistence type="predicted"/>
<keyword evidence="2" id="KW-1185">Reference proteome</keyword>
<dbReference type="Proteomes" id="UP001432128">
    <property type="component" value="Chromosome"/>
</dbReference>
<name>A0AAU4JZW1_9NOCA</name>
<dbReference type="KEGG" id="whr:OG579_16795"/>
<dbReference type="EMBL" id="CP108021">
    <property type="protein sequence ID" value="WUM19344.1"/>
    <property type="molecule type" value="Genomic_DNA"/>
</dbReference>
<accession>A0AAU4JZW1</accession>